<keyword evidence="5" id="KW-1185">Reference proteome</keyword>
<dbReference type="SUPFAM" id="SSF110324">
    <property type="entry name" value="Ribosomal L27 protein-like"/>
    <property type="match status" value="1"/>
</dbReference>
<dbReference type="PRINTS" id="PR00063">
    <property type="entry name" value="RIBOSOMALL27"/>
</dbReference>
<evidence type="ECO:0000256" key="3">
    <source>
        <dbReference type="ARBA" id="ARBA00023274"/>
    </source>
</evidence>
<dbReference type="PANTHER" id="PTHR15893">
    <property type="entry name" value="RIBOSOMAL PROTEIN L27"/>
    <property type="match status" value="1"/>
</dbReference>
<reference evidence="4 5" key="1">
    <citation type="submission" date="2016-04" db="EMBL/GenBank/DDBJ databases">
        <title>The genome of Intoshia linei affirms orthonectids as highly simplified spiralians.</title>
        <authorList>
            <person name="Mikhailov K.V."/>
            <person name="Slusarev G.S."/>
            <person name="Nikitin M.A."/>
            <person name="Logacheva M.D."/>
            <person name="Penin A."/>
            <person name="Aleoshin V."/>
            <person name="Panchin Y.V."/>
        </authorList>
    </citation>
    <scope>NUCLEOTIDE SEQUENCE [LARGE SCALE GENOMIC DNA]</scope>
    <source>
        <strain evidence="4">Intl2013</strain>
        <tissue evidence="4">Whole animal</tissue>
    </source>
</reference>
<comment type="caution">
    <text evidence="4">The sequence shown here is derived from an EMBL/GenBank/DDBJ whole genome shotgun (WGS) entry which is preliminary data.</text>
</comment>
<evidence type="ECO:0000313" key="5">
    <source>
        <dbReference type="Proteomes" id="UP000078046"/>
    </source>
</evidence>
<organism evidence="4 5">
    <name type="scientific">Intoshia linei</name>
    <dbReference type="NCBI Taxonomy" id="1819745"/>
    <lineage>
        <taxon>Eukaryota</taxon>
        <taxon>Metazoa</taxon>
        <taxon>Spiralia</taxon>
        <taxon>Lophotrochozoa</taxon>
        <taxon>Mesozoa</taxon>
        <taxon>Orthonectida</taxon>
        <taxon>Rhopaluridae</taxon>
        <taxon>Intoshia</taxon>
    </lineage>
</organism>
<dbReference type="EMBL" id="LWCA01000001">
    <property type="protein sequence ID" value="OAF72197.1"/>
    <property type="molecule type" value="Genomic_DNA"/>
</dbReference>
<evidence type="ECO:0008006" key="6">
    <source>
        <dbReference type="Google" id="ProtNLM"/>
    </source>
</evidence>
<keyword evidence="3" id="KW-0687">Ribonucleoprotein</keyword>
<dbReference type="InterPro" id="IPR001684">
    <property type="entry name" value="Ribosomal_bL27"/>
</dbReference>
<dbReference type="GO" id="GO:0003735">
    <property type="term" value="F:structural constituent of ribosome"/>
    <property type="evidence" value="ECO:0007669"/>
    <property type="project" value="InterPro"/>
</dbReference>
<protein>
    <recommendedName>
        <fullName evidence="6">39S ribosomal protein L27, mitochondrial</fullName>
    </recommendedName>
</protein>
<dbReference type="Pfam" id="PF01016">
    <property type="entry name" value="Ribosomal_L27"/>
    <property type="match status" value="1"/>
</dbReference>
<dbReference type="GO" id="GO:0005762">
    <property type="term" value="C:mitochondrial large ribosomal subunit"/>
    <property type="evidence" value="ECO:0007669"/>
    <property type="project" value="TreeGrafter"/>
</dbReference>
<sequence>MNSLVKLCKTLHSTSFSKILFRTITKNKKPSCDKQRGQKLIDNEWAEKDTILVTQLKLHYYPGDNVGCSRDYTLYALESGRVLITSELLKPKIDSKLYIVMKKGKEFHRYFYHIIPEKQNTKFKLIDEI</sequence>
<accession>A0A177BD24</accession>
<keyword evidence="2" id="KW-0689">Ribosomal protein</keyword>
<dbReference type="PANTHER" id="PTHR15893:SF0">
    <property type="entry name" value="LARGE RIBOSOMAL SUBUNIT PROTEIN BL27M"/>
    <property type="match status" value="1"/>
</dbReference>
<evidence type="ECO:0000256" key="2">
    <source>
        <dbReference type="ARBA" id="ARBA00022980"/>
    </source>
</evidence>
<dbReference type="OrthoDB" id="1867012at2759"/>
<gene>
    <name evidence="4" type="ORF">A3Q56_00012</name>
</gene>
<dbReference type="Proteomes" id="UP000078046">
    <property type="component" value="Unassembled WGS sequence"/>
</dbReference>
<comment type="similarity">
    <text evidence="1">Belongs to the bacterial ribosomal protein bL27 family.</text>
</comment>
<dbReference type="Gene3D" id="2.40.50.100">
    <property type="match status" value="1"/>
</dbReference>
<dbReference type="GO" id="GO:0006412">
    <property type="term" value="P:translation"/>
    <property type="evidence" value="ECO:0007669"/>
    <property type="project" value="InterPro"/>
</dbReference>
<name>A0A177BD24_9BILA</name>
<dbReference type="AlphaFoldDB" id="A0A177BD24"/>
<evidence type="ECO:0000256" key="1">
    <source>
        <dbReference type="ARBA" id="ARBA00010797"/>
    </source>
</evidence>
<evidence type="ECO:0000313" key="4">
    <source>
        <dbReference type="EMBL" id="OAF72197.1"/>
    </source>
</evidence>
<proteinExistence type="inferred from homology"/>